<protein>
    <submittedName>
        <fullName evidence="1">Uncharacterized protein</fullName>
    </submittedName>
</protein>
<dbReference type="Proteomes" id="UP000252081">
    <property type="component" value="Unassembled WGS sequence"/>
</dbReference>
<accession>A0A366LBY5</accession>
<dbReference type="EMBL" id="QNQU01000002">
    <property type="protein sequence ID" value="RBQ11290.1"/>
    <property type="molecule type" value="Genomic_DNA"/>
</dbReference>
<reference evidence="1 2" key="1">
    <citation type="submission" date="2018-07" db="EMBL/GenBank/DDBJ databases">
        <title>A draft genome of a endophytic bacteria, a new species of Pedobacter.</title>
        <authorList>
            <person name="Zhang Z.D."/>
            <person name="Chen Z.J."/>
        </authorList>
    </citation>
    <scope>NUCLEOTIDE SEQUENCE [LARGE SCALE GENOMIC DNA]</scope>
    <source>
        <strain evidence="1 2">RS10</strain>
    </source>
</reference>
<organism evidence="1 2">
    <name type="scientific">Pedobacter miscanthi</name>
    <dbReference type="NCBI Taxonomy" id="2259170"/>
    <lineage>
        <taxon>Bacteria</taxon>
        <taxon>Pseudomonadati</taxon>
        <taxon>Bacteroidota</taxon>
        <taxon>Sphingobacteriia</taxon>
        <taxon>Sphingobacteriales</taxon>
        <taxon>Sphingobacteriaceae</taxon>
        <taxon>Pedobacter</taxon>
    </lineage>
</organism>
<sequence>MITDENENNLIPVQHEGSRMDVVEKRSGETKEEAANIFKRACERLMNVNDWGELAGLSAFQLIDSSGVRVNREVKEGDYIRIDIPGPGTVAGMGYDWVRVEEIKSVEENGNSLLGMRVRPCAHPVSDSQEAAHFLKDAATSTFIIRLNGSEVSAEEHGRNEIANTDAEKLLDKGRNFMVGVAAKLGLSYPQWKSLVKAFLSD</sequence>
<proteinExistence type="predicted"/>
<dbReference type="AlphaFoldDB" id="A0A366LBY5"/>
<comment type="caution">
    <text evidence="1">The sequence shown here is derived from an EMBL/GenBank/DDBJ whole genome shotgun (WGS) entry which is preliminary data.</text>
</comment>
<dbReference type="RefSeq" id="WP_113947204.1">
    <property type="nucleotide sequence ID" value="NZ_QNQU01000002.1"/>
</dbReference>
<evidence type="ECO:0000313" key="2">
    <source>
        <dbReference type="Proteomes" id="UP000252081"/>
    </source>
</evidence>
<gene>
    <name evidence="1" type="ORF">DRW42_02165</name>
</gene>
<dbReference type="OrthoDB" id="947646at2"/>
<name>A0A366LBY5_9SPHI</name>
<keyword evidence="2" id="KW-1185">Reference proteome</keyword>
<evidence type="ECO:0000313" key="1">
    <source>
        <dbReference type="EMBL" id="RBQ11290.1"/>
    </source>
</evidence>